<evidence type="ECO:0000256" key="2">
    <source>
        <dbReference type="ARBA" id="ARBA00023315"/>
    </source>
</evidence>
<sequence>MPMTSTPYRIRPFAPADATDAAAAHRAGRPHLVTTPEVVSWQAELPHYHLLVAERAGRVVGTARFGPVPESATPHQGFLNVSVLPEHRGTGAGTALLAAAERRLAALGVRDAHSWVDDTPEALGFAAARGYRRSGRAGRFSGLDLTAPLPPLPPTPPGVELRTAADFLDDPYPIYLVDIDGTRAEPGDLVLDDQPYEGWLAEIWQRPDQDHTLTAVVLVDGEAVAFSAAQTDGHRTYWSAFTATRSTHRGRGLAKLAKAHSLHRAKARGLTAAYTQNDAGNAPMLAVNSWLGYRECAAEWKHTRALGE</sequence>
<dbReference type="PANTHER" id="PTHR43877">
    <property type="entry name" value="AMINOALKYLPHOSPHONATE N-ACETYLTRANSFERASE-RELATED-RELATED"/>
    <property type="match status" value="1"/>
</dbReference>
<feature type="domain" description="N-acetyltransferase" evidence="3">
    <location>
        <begin position="159"/>
        <end position="308"/>
    </location>
</feature>
<gene>
    <name evidence="4" type="ORF">Kpho01_05950</name>
</gene>
<evidence type="ECO:0000313" key="5">
    <source>
        <dbReference type="Proteomes" id="UP001165143"/>
    </source>
</evidence>
<reference evidence="4" key="1">
    <citation type="submission" date="2023-02" db="EMBL/GenBank/DDBJ databases">
        <title>Kitasatospora phosalacinea NBRC 14362.</title>
        <authorList>
            <person name="Ichikawa N."/>
            <person name="Sato H."/>
            <person name="Tonouchi N."/>
        </authorList>
    </citation>
    <scope>NUCLEOTIDE SEQUENCE</scope>
    <source>
        <strain evidence="4">NBRC 14362</strain>
    </source>
</reference>
<dbReference type="EMBL" id="BSRX01000003">
    <property type="protein sequence ID" value="GLW52584.1"/>
    <property type="molecule type" value="Genomic_DNA"/>
</dbReference>
<dbReference type="InterPro" id="IPR050832">
    <property type="entry name" value="Bact_Acetyltransf"/>
</dbReference>
<protein>
    <submittedName>
        <fullName evidence="4">N-acetyltransferase</fullName>
    </submittedName>
</protein>
<dbReference type="PANTHER" id="PTHR43877:SF1">
    <property type="entry name" value="ACETYLTRANSFERASE"/>
    <property type="match status" value="1"/>
</dbReference>
<proteinExistence type="predicted"/>
<keyword evidence="1" id="KW-0808">Transferase</keyword>
<dbReference type="PROSITE" id="PS51186">
    <property type="entry name" value="GNAT"/>
    <property type="match status" value="2"/>
</dbReference>
<evidence type="ECO:0000313" key="4">
    <source>
        <dbReference type="EMBL" id="GLW52584.1"/>
    </source>
</evidence>
<dbReference type="SUPFAM" id="SSF55729">
    <property type="entry name" value="Acyl-CoA N-acyltransferases (Nat)"/>
    <property type="match status" value="2"/>
</dbReference>
<evidence type="ECO:0000256" key="1">
    <source>
        <dbReference type="ARBA" id="ARBA00022679"/>
    </source>
</evidence>
<dbReference type="CDD" id="cd04301">
    <property type="entry name" value="NAT_SF"/>
    <property type="match status" value="1"/>
</dbReference>
<dbReference type="InterPro" id="IPR016181">
    <property type="entry name" value="Acyl_CoA_acyltransferase"/>
</dbReference>
<dbReference type="Gene3D" id="3.40.630.30">
    <property type="match status" value="1"/>
</dbReference>
<dbReference type="InterPro" id="IPR000182">
    <property type="entry name" value="GNAT_dom"/>
</dbReference>
<dbReference type="Proteomes" id="UP001165143">
    <property type="component" value="Unassembled WGS sequence"/>
</dbReference>
<evidence type="ECO:0000259" key="3">
    <source>
        <dbReference type="PROSITE" id="PS51186"/>
    </source>
</evidence>
<keyword evidence="2" id="KW-0012">Acyltransferase</keyword>
<comment type="caution">
    <text evidence="4">The sequence shown here is derived from an EMBL/GenBank/DDBJ whole genome shotgun (WGS) entry which is preliminary data.</text>
</comment>
<organism evidence="4 5">
    <name type="scientific">Kitasatospora phosalacinea</name>
    <dbReference type="NCBI Taxonomy" id="2065"/>
    <lineage>
        <taxon>Bacteria</taxon>
        <taxon>Bacillati</taxon>
        <taxon>Actinomycetota</taxon>
        <taxon>Actinomycetes</taxon>
        <taxon>Kitasatosporales</taxon>
        <taxon>Streptomycetaceae</taxon>
        <taxon>Kitasatospora</taxon>
    </lineage>
</organism>
<accession>A0A9W6PBA1</accession>
<dbReference type="Pfam" id="PF00583">
    <property type="entry name" value="Acetyltransf_1"/>
    <property type="match status" value="2"/>
</dbReference>
<dbReference type="AlphaFoldDB" id="A0A9W6PBA1"/>
<dbReference type="GO" id="GO:0016747">
    <property type="term" value="F:acyltransferase activity, transferring groups other than amino-acyl groups"/>
    <property type="evidence" value="ECO:0007669"/>
    <property type="project" value="InterPro"/>
</dbReference>
<name>A0A9W6PBA1_9ACTN</name>
<feature type="domain" description="N-acetyltransferase" evidence="3">
    <location>
        <begin position="8"/>
        <end position="150"/>
    </location>
</feature>